<keyword evidence="4" id="KW-1185">Reference proteome</keyword>
<keyword evidence="1" id="KW-0812">Transmembrane</keyword>
<keyword evidence="1" id="KW-1133">Transmembrane helix</keyword>
<dbReference type="RefSeq" id="WP_344779518.1">
    <property type="nucleotide sequence ID" value="NZ_BAAAZW010000001.1"/>
</dbReference>
<protein>
    <submittedName>
        <fullName evidence="3">MCE family protein</fullName>
    </submittedName>
</protein>
<evidence type="ECO:0000313" key="3">
    <source>
        <dbReference type="EMBL" id="GAA3947869.1"/>
    </source>
</evidence>
<dbReference type="Pfam" id="PF02470">
    <property type="entry name" value="MlaD"/>
    <property type="match status" value="1"/>
</dbReference>
<sequence>MQGVKRFQDFTVRDEVDRRTEGIWAVVALIVVAVLVVVIAVVYLRPPGRVEYRASLDESGGVVAGTEVRVAGIPVGKVTEVRLHDDRVDVAMSITGDVFVGDQTSLEVRMLTVVGGAYVALLPAGGKPLGDGVIPAGRTSVPYSTSEVLDAAAQTVEDIDAMKMRRAAITVTESLDSAPGSVRQIAGDVEKLTGLLDEQHRQVEAVASLGAEYTTELAAQQDLLREMIGRIRAVLPVMVGYKDRGIVTYDALGEMVLYVGDILGEPYEKRFKQPLHQIVDSASATKVTVEQMGEAIDSLKAMVDGLSAVAGPRGVTLDFGDLVIDDSTVCIPIAGRSC</sequence>
<comment type="caution">
    <text evidence="3">The sequence shown here is derived from an EMBL/GenBank/DDBJ whole genome shotgun (WGS) entry which is preliminary data.</text>
</comment>
<organism evidence="3 4">
    <name type="scientific">Gordonia caeni</name>
    <dbReference type="NCBI Taxonomy" id="1007097"/>
    <lineage>
        <taxon>Bacteria</taxon>
        <taxon>Bacillati</taxon>
        <taxon>Actinomycetota</taxon>
        <taxon>Actinomycetes</taxon>
        <taxon>Mycobacteriales</taxon>
        <taxon>Gordoniaceae</taxon>
        <taxon>Gordonia</taxon>
    </lineage>
</organism>
<dbReference type="PANTHER" id="PTHR33371:SF18">
    <property type="entry name" value="MCE-FAMILY PROTEIN MCE3C"/>
    <property type="match status" value="1"/>
</dbReference>
<dbReference type="InterPro" id="IPR003399">
    <property type="entry name" value="Mce/MlaD"/>
</dbReference>
<proteinExistence type="predicted"/>
<name>A0ABP7NIG0_9ACTN</name>
<dbReference type="InterPro" id="IPR052336">
    <property type="entry name" value="MlaD_Phospholipid_Transporter"/>
</dbReference>
<evidence type="ECO:0000256" key="1">
    <source>
        <dbReference type="SAM" id="Phobius"/>
    </source>
</evidence>
<feature type="transmembrane region" description="Helical" evidence="1">
    <location>
        <begin position="23"/>
        <end position="44"/>
    </location>
</feature>
<accession>A0ABP7NIG0</accession>
<dbReference type="EMBL" id="BAAAZW010000001">
    <property type="protein sequence ID" value="GAA3947869.1"/>
    <property type="molecule type" value="Genomic_DNA"/>
</dbReference>
<reference evidence="4" key="1">
    <citation type="journal article" date="2019" name="Int. J. Syst. Evol. Microbiol.">
        <title>The Global Catalogue of Microorganisms (GCM) 10K type strain sequencing project: providing services to taxonomists for standard genome sequencing and annotation.</title>
        <authorList>
            <consortium name="The Broad Institute Genomics Platform"/>
            <consortium name="The Broad Institute Genome Sequencing Center for Infectious Disease"/>
            <person name="Wu L."/>
            <person name="Ma J."/>
        </authorList>
    </citation>
    <scope>NUCLEOTIDE SEQUENCE [LARGE SCALE GENOMIC DNA]</scope>
    <source>
        <strain evidence="4">JCM 16923</strain>
    </source>
</reference>
<evidence type="ECO:0000259" key="2">
    <source>
        <dbReference type="Pfam" id="PF02470"/>
    </source>
</evidence>
<gene>
    <name evidence="3" type="ORF">GCM10022231_01140</name>
</gene>
<feature type="domain" description="Mce/MlaD" evidence="2">
    <location>
        <begin position="50"/>
        <end position="123"/>
    </location>
</feature>
<evidence type="ECO:0000313" key="4">
    <source>
        <dbReference type="Proteomes" id="UP001418444"/>
    </source>
</evidence>
<dbReference type="Proteomes" id="UP001418444">
    <property type="component" value="Unassembled WGS sequence"/>
</dbReference>
<dbReference type="PANTHER" id="PTHR33371">
    <property type="entry name" value="INTERMEMBRANE PHOSPHOLIPID TRANSPORT SYSTEM BINDING PROTEIN MLAD-RELATED"/>
    <property type="match status" value="1"/>
</dbReference>
<keyword evidence="1" id="KW-0472">Membrane</keyword>